<dbReference type="PANTHER" id="PTHR43205">
    <property type="entry name" value="PROSTAGLANDIN REDUCTASE"/>
    <property type="match status" value="1"/>
</dbReference>
<keyword evidence="9" id="KW-0597">Phosphoprotein</keyword>
<dbReference type="PANTHER" id="PTHR43205:SF7">
    <property type="entry name" value="PROSTAGLANDIN REDUCTASE 1"/>
    <property type="match status" value="1"/>
</dbReference>
<dbReference type="EC" id="1.3.1.74" evidence="5"/>
<dbReference type="Proteomes" id="UP001153292">
    <property type="component" value="Chromosome 29"/>
</dbReference>
<proteinExistence type="inferred from homology"/>
<keyword evidence="37" id="KW-1185">Reference proteome</keyword>
<evidence type="ECO:0000256" key="34">
    <source>
        <dbReference type="ARBA" id="ARBA00049368"/>
    </source>
</evidence>
<organism evidence="36 37">
    <name type="scientific">Chilo suppressalis</name>
    <name type="common">Asiatic rice borer moth</name>
    <dbReference type="NCBI Taxonomy" id="168631"/>
    <lineage>
        <taxon>Eukaryota</taxon>
        <taxon>Metazoa</taxon>
        <taxon>Ecdysozoa</taxon>
        <taxon>Arthropoda</taxon>
        <taxon>Hexapoda</taxon>
        <taxon>Insecta</taxon>
        <taxon>Pterygota</taxon>
        <taxon>Neoptera</taxon>
        <taxon>Endopterygota</taxon>
        <taxon>Lepidoptera</taxon>
        <taxon>Glossata</taxon>
        <taxon>Ditrysia</taxon>
        <taxon>Pyraloidea</taxon>
        <taxon>Crambidae</taxon>
        <taxon>Crambinae</taxon>
        <taxon>Chilo</taxon>
    </lineage>
</organism>
<accession>A0ABN8BBY3</accession>
<evidence type="ECO:0000256" key="14">
    <source>
        <dbReference type="ARBA" id="ARBA00023098"/>
    </source>
</evidence>
<evidence type="ECO:0000256" key="13">
    <source>
        <dbReference type="ARBA" id="ARBA00023002"/>
    </source>
</evidence>
<dbReference type="Gene3D" id="3.40.50.720">
    <property type="entry name" value="NAD(P)-binding Rossmann-like Domain"/>
    <property type="match status" value="1"/>
</dbReference>
<comment type="catalytic activity">
    <reaction evidence="28">
        <text>4-hydroxynonanal + NADP(+) = (E)-4-hydroxynon-2-enal + NADPH + H(+)</text>
        <dbReference type="Rhea" id="RHEA:64736"/>
        <dbReference type="ChEBI" id="CHEBI:15378"/>
        <dbReference type="ChEBI" id="CHEBI:57783"/>
        <dbReference type="ChEBI" id="CHEBI:58349"/>
        <dbReference type="ChEBI" id="CHEBI:58968"/>
        <dbReference type="ChEBI" id="CHEBI:156112"/>
    </reaction>
    <physiologicalReaction direction="right-to-left" evidence="28">
        <dbReference type="Rhea" id="RHEA:64738"/>
    </physiologicalReaction>
</comment>
<dbReference type="InterPro" id="IPR045010">
    <property type="entry name" value="MDR_fam"/>
</dbReference>
<dbReference type="InterPro" id="IPR013149">
    <property type="entry name" value="ADH-like_C"/>
</dbReference>
<comment type="subcellular location">
    <subcellularLocation>
        <location evidence="1">Cytoplasm</location>
    </subcellularLocation>
</comment>
<evidence type="ECO:0000256" key="25">
    <source>
        <dbReference type="ARBA" id="ARBA00047903"/>
    </source>
</evidence>
<evidence type="ECO:0000256" key="27">
    <source>
        <dbReference type="ARBA" id="ARBA00048290"/>
    </source>
</evidence>
<keyword evidence="11" id="KW-0521">NADP</keyword>
<evidence type="ECO:0000256" key="19">
    <source>
        <dbReference type="ARBA" id="ARBA00033119"/>
    </source>
</evidence>
<evidence type="ECO:0000256" key="24">
    <source>
        <dbReference type="ARBA" id="ARBA00047878"/>
    </source>
</evidence>
<evidence type="ECO:0000256" key="10">
    <source>
        <dbReference type="ARBA" id="ARBA00022832"/>
    </source>
</evidence>
<comment type="catalytic activity">
    <reaction evidence="30">
        <text>6-trans-leukotriene B4 + NADP(+) = 12-oxo-(5S)-hydroxy-(6E,8E,10E,14Z)-eicosatetraenoate + NADPH + H(+)</text>
        <dbReference type="Rhea" id="RHEA:51204"/>
        <dbReference type="ChEBI" id="CHEBI:15378"/>
        <dbReference type="ChEBI" id="CHEBI:57783"/>
        <dbReference type="ChEBI" id="CHEBI:58349"/>
        <dbReference type="ChEBI" id="CHEBI:90723"/>
        <dbReference type="ChEBI" id="CHEBI:133974"/>
    </reaction>
    <physiologicalReaction direction="left-to-right" evidence="30">
        <dbReference type="Rhea" id="RHEA:51205"/>
    </physiologicalReaction>
</comment>
<keyword evidence="14" id="KW-0443">Lipid metabolism</keyword>
<keyword evidence="7" id="KW-0963">Cytoplasm</keyword>
<dbReference type="InterPro" id="IPR020843">
    <property type="entry name" value="ER"/>
</dbReference>
<evidence type="ECO:0000256" key="5">
    <source>
        <dbReference type="ARBA" id="ARBA00012410"/>
    </source>
</evidence>
<protein>
    <recommendedName>
        <fullName evidence="6">Prostaglandin reductase 1</fullName>
        <ecNumber evidence="4">1.3.1.48</ecNumber>
        <ecNumber evidence="5">1.3.1.74</ecNumber>
    </recommendedName>
    <alternativeName>
        <fullName evidence="19">15-oxoprostaglandin 13-reductase</fullName>
    </alternativeName>
    <alternativeName>
        <fullName evidence="17">Dithiolethione-inducible gene 1 protein</fullName>
    </alternativeName>
    <alternativeName>
        <fullName evidence="16">Leukotriene B4 12-hydroxydehydrogenase</fullName>
    </alternativeName>
    <alternativeName>
        <fullName evidence="18">NAD(P)H-dependent alkenal/one oxidoreductase</fullName>
    </alternativeName>
</protein>
<dbReference type="InterPro" id="IPR041694">
    <property type="entry name" value="ADH_N_2"/>
</dbReference>
<evidence type="ECO:0000256" key="17">
    <source>
        <dbReference type="ARBA" id="ARBA00032255"/>
    </source>
</evidence>
<comment type="catalytic activity">
    <reaction evidence="27">
        <text>13,14-dihydro-15-oxo-PGF2alpha + NADP(+) = 15-oxoprostaglandin F2alpha + NADPH + H(+)</text>
        <dbReference type="Rhea" id="RHEA:50588"/>
        <dbReference type="ChEBI" id="CHEBI:15378"/>
        <dbReference type="ChEBI" id="CHEBI:57783"/>
        <dbReference type="ChEBI" id="CHEBI:58349"/>
        <dbReference type="ChEBI" id="CHEBI:133374"/>
        <dbReference type="ChEBI" id="CHEBI:133409"/>
    </reaction>
    <physiologicalReaction direction="right-to-left" evidence="27">
        <dbReference type="Rhea" id="RHEA:50590"/>
    </physiologicalReaction>
</comment>
<dbReference type="EC" id="1.3.1.48" evidence="4"/>
<evidence type="ECO:0000256" key="3">
    <source>
        <dbReference type="ARBA" id="ARBA00011852"/>
    </source>
</evidence>
<evidence type="ECO:0000256" key="9">
    <source>
        <dbReference type="ARBA" id="ARBA00022553"/>
    </source>
</evidence>
<evidence type="ECO:0000256" key="33">
    <source>
        <dbReference type="ARBA" id="ARBA00049179"/>
    </source>
</evidence>
<comment type="catalytic activity">
    <reaction evidence="22">
        <text>pentan-2-one + NADP(+) = (E)-pent-3-en-2-one + NADPH + H(+)</text>
        <dbReference type="Rhea" id="RHEA:50788"/>
        <dbReference type="ChEBI" id="CHEBI:15378"/>
        <dbReference type="ChEBI" id="CHEBI:16472"/>
        <dbReference type="ChEBI" id="CHEBI:57783"/>
        <dbReference type="ChEBI" id="CHEBI:58349"/>
        <dbReference type="ChEBI" id="CHEBI:145276"/>
    </reaction>
    <physiologicalReaction direction="right-to-left" evidence="22">
        <dbReference type="Rhea" id="RHEA:50790"/>
    </physiologicalReaction>
</comment>
<comment type="catalytic activity">
    <reaction evidence="33">
        <text>an n-alkanal + NADP(+) = an alk-2-enal + NADPH + H(+)</text>
        <dbReference type="Rhea" id="RHEA:13737"/>
        <dbReference type="ChEBI" id="CHEBI:12834"/>
        <dbReference type="ChEBI" id="CHEBI:13757"/>
        <dbReference type="ChEBI" id="CHEBI:15378"/>
        <dbReference type="ChEBI" id="CHEBI:57783"/>
        <dbReference type="ChEBI" id="CHEBI:58349"/>
        <dbReference type="EC" id="1.3.1.74"/>
    </reaction>
    <physiologicalReaction direction="right-to-left" evidence="33">
        <dbReference type="Rhea" id="RHEA:13739"/>
    </physiologicalReaction>
</comment>
<dbReference type="InterPro" id="IPR036291">
    <property type="entry name" value="NAD(P)-bd_dom_sf"/>
</dbReference>
<evidence type="ECO:0000256" key="28">
    <source>
        <dbReference type="ARBA" id="ARBA00048387"/>
    </source>
</evidence>
<comment type="catalytic activity">
    <reaction evidence="29">
        <text>20-hydroxy-leukotriene B4 + NADP(+) = 12-oxo-20-hydroxy-leukotriene B4 + NADPH + H(+)</text>
        <dbReference type="Rhea" id="RHEA:51208"/>
        <dbReference type="ChEBI" id="CHEBI:15378"/>
        <dbReference type="ChEBI" id="CHEBI:57460"/>
        <dbReference type="ChEBI" id="CHEBI:57783"/>
        <dbReference type="ChEBI" id="CHEBI:58349"/>
        <dbReference type="ChEBI" id="CHEBI:133346"/>
    </reaction>
    <physiologicalReaction direction="left-to-right" evidence="29">
        <dbReference type="Rhea" id="RHEA:51209"/>
    </physiologicalReaction>
</comment>
<evidence type="ECO:0000256" key="31">
    <source>
        <dbReference type="ARBA" id="ARBA00049068"/>
    </source>
</evidence>
<comment type="catalytic activity">
    <reaction evidence="24">
        <text>13,14-dihydro-15-oxo-prostaglandin F1alpha + NADP(+) = 15-oxoprostaglandin F1alpha + NADPH + H(+)</text>
        <dbReference type="Rhea" id="RHEA:50592"/>
        <dbReference type="ChEBI" id="CHEBI:15378"/>
        <dbReference type="ChEBI" id="CHEBI:57783"/>
        <dbReference type="ChEBI" id="CHEBI:58349"/>
        <dbReference type="ChEBI" id="CHEBI:79072"/>
        <dbReference type="ChEBI" id="CHEBI:133411"/>
    </reaction>
    <physiologicalReaction direction="right-to-left" evidence="24">
        <dbReference type="Rhea" id="RHEA:50594"/>
    </physiologicalReaction>
</comment>
<comment type="subunit">
    <text evidence="3">Monomer or homodimer.</text>
</comment>
<dbReference type="SMART" id="SM00829">
    <property type="entry name" value="PKS_ER"/>
    <property type="match status" value="1"/>
</dbReference>
<keyword evidence="10" id="KW-0276">Fatty acid metabolism</keyword>
<evidence type="ECO:0000256" key="1">
    <source>
        <dbReference type="ARBA" id="ARBA00004496"/>
    </source>
</evidence>
<evidence type="ECO:0000256" key="15">
    <source>
        <dbReference type="ARBA" id="ARBA00023278"/>
    </source>
</evidence>
<comment type="catalytic activity">
    <reaction evidence="34">
        <text>hexanal + NADP(+) = (E)-hex-2-enal + NADPH + H(+)</text>
        <dbReference type="Rhea" id="RHEA:50776"/>
        <dbReference type="ChEBI" id="CHEBI:15378"/>
        <dbReference type="ChEBI" id="CHEBI:28913"/>
        <dbReference type="ChEBI" id="CHEBI:57783"/>
        <dbReference type="ChEBI" id="CHEBI:58349"/>
        <dbReference type="ChEBI" id="CHEBI:88528"/>
    </reaction>
    <physiologicalReaction direction="right-to-left" evidence="34">
        <dbReference type="Rhea" id="RHEA:50778"/>
    </physiologicalReaction>
</comment>
<comment type="catalytic activity">
    <reaction evidence="20">
        <text>octanal + NADP(+) = (2E)-octenal + NADPH + H(+)</text>
        <dbReference type="Rhea" id="RHEA:50780"/>
        <dbReference type="ChEBI" id="CHEBI:15378"/>
        <dbReference type="ChEBI" id="CHEBI:17935"/>
        <dbReference type="ChEBI" id="CHEBI:57783"/>
        <dbReference type="ChEBI" id="CHEBI:58349"/>
        <dbReference type="ChEBI" id="CHEBI:61748"/>
    </reaction>
    <physiologicalReaction direction="right-to-left" evidence="20">
        <dbReference type="Rhea" id="RHEA:50782"/>
    </physiologicalReaction>
</comment>
<evidence type="ECO:0000256" key="2">
    <source>
        <dbReference type="ARBA" id="ARBA00010460"/>
    </source>
</evidence>
<evidence type="ECO:0000256" key="18">
    <source>
        <dbReference type="ARBA" id="ARBA00032297"/>
    </source>
</evidence>
<evidence type="ECO:0000256" key="29">
    <source>
        <dbReference type="ARBA" id="ARBA00048591"/>
    </source>
</evidence>
<name>A0ABN8BBY3_CHISP</name>
<sequence>MVKARKYVVKKTFVGVPKRDDFEIVDYEIPPIRNGEILTKTEWVSVDPYLRAYNSRYPVPYDQFGFNVATVLDSKNPRFPIGSKVVTHKGWCDYSLVNASNESLTERVYKLPDLKGLSDSLGLGAVGMPGATAYFGLLDLCKPKEGETVVVTGAAGAVGSIVGQIAKIKGCRVIGFAGSDDKCKWLESLGFDKALNYKTVDPIKALKEAAPKGMDCYFDNVGGELSSAIISQMNLYGRVAVCGAISSYNETSMPKATLLQSYIVSKQLKIEGFLVDRWLGQWNVAFADIVGWIRAGQINTQEHVSEGFDNIYDAFVGMLAGDNCGKAVVKL</sequence>
<evidence type="ECO:0000256" key="12">
    <source>
        <dbReference type="ARBA" id="ARBA00022990"/>
    </source>
</evidence>
<evidence type="ECO:0000256" key="16">
    <source>
        <dbReference type="ARBA" id="ARBA00031851"/>
    </source>
</evidence>
<dbReference type="InterPro" id="IPR011032">
    <property type="entry name" value="GroES-like_sf"/>
</dbReference>
<comment type="catalytic activity">
    <reaction evidence="26">
        <text>nonan-2-one + NADP(+) = (3E)-nonen-2-one + NADPH + H(+)</text>
        <dbReference type="Rhea" id="RHEA:50616"/>
        <dbReference type="ChEBI" id="CHEBI:15378"/>
        <dbReference type="ChEBI" id="CHEBI:57783"/>
        <dbReference type="ChEBI" id="CHEBI:58349"/>
        <dbReference type="ChEBI" id="CHEBI:77927"/>
        <dbReference type="ChEBI" id="CHEBI:133457"/>
    </reaction>
    <physiologicalReaction direction="right-to-left" evidence="26">
        <dbReference type="Rhea" id="RHEA:50618"/>
    </physiologicalReaction>
</comment>
<evidence type="ECO:0000256" key="30">
    <source>
        <dbReference type="ARBA" id="ARBA00048953"/>
    </source>
</evidence>
<keyword evidence="15" id="KW-0379">Hydroxylation</keyword>
<evidence type="ECO:0000256" key="20">
    <source>
        <dbReference type="ARBA" id="ARBA00047461"/>
    </source>
</evidence>
<dbReference type="EMBL" id="OU963922">
    <property type="protein sequence ID" value="CAH0404414.1"/>
    <property type="molecule type" value="Genomic_DNA"/>
</dbReference>
<evidence type="ECO:0000313" key="37">
    <source>
        <dbReference type="Proteomes" id="UP001153292"/>
    </source>
</evidence>
<keyword evidence="13" id="KW-0560">Oxidoreductase</keyword>
<dbReference type="InterPro" id="IPR014190">
    <property type="entry name" value="PTGR1"/>
</dbReference>
<comment type="catalytic activity">
    <reaction evidence="32">
        <text>13,14-dihydro-15-oxo-prostaglandin E1 + NADP(+) = 15-oxoprostaglandin E1 + NADPH + H(+)</text>
        <dbReference type="Rhea" id="RHEA:50584"/>
        <dbReference type="ChEBI" id="CHEBI:15378"/>
        <dbReference type="ChEBI" id="CHEBI:57401"/>
        <dbReference type="ChEBI" id="CHEBI:57783"/>
        <dbReference type="ChEBI" id="CHEBI:58349"/>
        <dbReference type="ChEBI" id="CHEBI:133408"/>
    </reaction>
    <physiologicalReaction direction="right-to-left" evidence="32">
        <dbReference type="Rhea" id="RHEA:50586"/>
    </physiologicalReaction>
</comment>
<comment type="similarity">
    <text evidence="2">Belongs to the NADP-dependent oxidoreductase L4BD family.</text>
</comment>
<dbReference type="SUPFAM" id="SSF51735">
    <property type="entry name" value="NAD(P)-binding Rossmann-fold domains"/>
    <property type="match status" value="1"/>
</dbReference>
<evidence type="ECO:0000259" key="35">
    <source>
        <dbReference type="SMART" id="SM00829"/>
    </source>
</evidence>
<feature type="domain" description="Enoyl reductase (ER)" evidence="35">
    <location>
        <begin position="18"/>
        <end position="329"/>
    </location>
</feature>
<comment type="catalytic activity">
    <reaction evidence="25">
        <text>dodecanal + NADP(+) = (2E)-dodecenal + NADPH + H(+)</text>
        <dbReference type="Rhea" id="RHEA:50784"/>
        <dbReference type="ChEBI" id="CHEBI:15378"/>
        <dbReference type="ChEBI" id="CHEBI:27836"/>
        <dbReference type="ChEBI" id="CHEBI:57783"/>
        <dbReference type="ChEBI" id="CHEBI:58349"/>
        <dbReference type="ChEBI" id="CHEBI:133741"/>
    </reaction>
    <physiologicalReaction direction="right-to-left" evidence="25">
        <dbReference type="Rhea" id="RHEA:50786"/>
    </physiologicalReaction>
</comment>
<reference evidence="36" key="1">
    <citation type="submission" date="2021-12" db="EMBL/GenBank/DDBJ databases">
        <authorList>
            <person name="King R."/>
        </authorList>
    </citation>
    <scope>NUCLEOTIDE SEQUENCE</scope>
</reference>
<keyword evidence="12" id="KW-0007">Acetylation</keyword>
<evidence type="ECO:0000256" key="11">
    <source>
        <dbReference type="ARBA" id="ARBA00022857"/>
    </source>
</evidence>
<evidence type="ECO:0000256" key="4">
    <source>
        <dbReference type="ARBA" id="ARBA00011981"/>
    </source>
</evidence>
<evidence type="ECO:0000256" key="8">
    <source>
        <dbReference type="ARBA" id="ARBA00022501"/>
    </source>
</evidence>
<evidence type="ECO:0000256" key="21">
    <source>
        <dbReference type="ARBA" id="ARBA00047617"/>
    </source>
</evidence>
<dbReference type="Gene3D" id="3.90.180.10">
    <property type="entry name" value="Medium-chain alcohol dehydrogenases, catalytic domain"/>
    <property type="match status" value="1"/>
</dbReference>
<evidence type="ECO:0000256" key="7">
    <source>
        <dbReference type="ARBA" id="ARBA00022490"/>
    </source>
</evidence>
<comment type="catalytic activity">
    <reaction evidence="31">
        <text>(5S,12S)-dihydroxy-(6E,10E,12E,14Z)-eicosatetraenoate + NADP(+) = 12-oxo-(5S)-hydroxy-(6E,8E,10E,14Z)-eicosatetraenoate + NADPH + H(+)</text>
        <dbReference type="Rhea" id="RHEA:51212"/>
        <dbReference type="ChEBI" id="CHEBI:15378"/>
        <dbReference type="ChEBI" id="CHEBI:57783"/>
        <dbReference type="ChEBI" id="CHEBI:58349"/>
        <dbReference type="ChEBI" id="CHEBI:133974"/>
        <dbReference type="ChEBI" id="CHEBI:133975"/>
    </reaction>
    <physiologicalReaction direction="left-to-right" evidence="31">
        <dbReference type="Rhea" id="RHEA:51213"/>
    </physiologicalReaction>
</comment>
<comment type="catalytic activity">
    <reaction evidence="21">
        <text>decanal + NADP(+) = (2E)-decenal + NADPH + H(+)</text>
        <dbReference type="Rhea" id="RHEA:50612"/>
        <dbReference type="ChEBI" id="CHEBI:15378"/>
        <dbReference type="ChEBI" id="CHEBI:31457"/>
        <dbReference type="ChEBI" id="CHEBI:57783"/>
        <dbReference type="ChEBI" id="CHEBI:58349"/>
        <dbReference type="ChEBI" id="CHEBI:133455"/>
    </reaction>
    <physiologicalReaction direction="right-to-left" evidence="21">
        <dbReference type="Rhea" id="RHEA:50614"/>
    </physiologicalReaction>
</comment>
<comment type="catalytic activity">
    <reaction evidence="23">
        <text>leukotriene B4 + NADP(+) = 12-oxo-leukotriene B4 + NADPH + H(+)</text>
        <dbReference type="Rhea" id="RHEA:50608"/>
        <dbReference type="ChEBI" id="CHEBI:15378"/>
        <dbReference type="ChEBI" id="CHEBI:57461"/>
        <dbReference type="ChEBI" id="CHEBI:57783"/>
        <dbReference type="ChEBI" id="CHEBI:58349"/>
        <dbReference type="ChEBI" id="CHEBI:133309"/>
    </reaction>
    <physiologicalReaction direction="left-to-right" evidence="23">
        <dbReference type="Rhea" id="RHEA:50609"/>
    </physiologicalReaction>
</comment>
<keyword evidence="8" id="KW-0644">Prostaglandin metabolism</keyword>
<evidence type="ECO:0000256" key="22">
    <source>
        <dbReference type="ARBA" id="ARBA00047742"/>
    </source>
</evidence>
<dbReference type="Pfam" id="PF00107">
    <property type="entry name" value="ADH_zinc_N"/>
    <property type="match status" value="1"/>
</dbReference>
<evidence type="ECO:0000256" key="26">
    <source>
        <dbReference type="ARBA" id="ARBA00048066"/>
    </source>
</evidence>
<evidence type="ECO:0000313" key="36">
    <source>
        <dbReference type="EMBL" id="CAH0404414.1"/>
    </source>
</evidence>
<dbReference type="CDD" id="cd08294">
    <property type="entry name" value="leukotriene_B4_DH_like"/>
    <property type="match status" value="1"/>
</dbReference>
<evidence type="ECO:0000256" key="6">
    <source>
        <dbReference type="ARBA" id="ARBA00020651"/>
    </source>
</evidence>
<gene>
    <name evidence="36" type="ORF">CHILSU_LOCUS7744</name>
</gene>
<evidence type="ECO:0000256" key="32">
    <source>
        <dbReference type="ARBA" id="ARBA00049070"/>
    </source>
</evidence>
<dbReference type="Pfam" id="PF16884">
    <property type="entry name" value="ADH_N_2"/>
    <property type="match status" value="1"/>
</dbReference>
<evidence type="ECO:0000256" key="23">
    <source>
        <dbReference type="ARBA" id="ARBA00047871"/>
    </source>
</evidence>
<dbReference type="SUPFAM" id="SSF50129">
    <property type="entry name" value="GroES-like"/>
    <property type="match status" value="1"/>
</dbReference>